<keyword evidence="4" id="KW-0732">Signal</keyword>
<feature type="region of interest" description="Disordered" evidence="3">
    <location>
        <begin position="115"/>
        <end position="158"/>
    </location>
</feature>
<sequence>MSSSVLFARGVIARLAIWPALRIAIAQAWGGPSSIAKSNWLASTLVDAFEQEDPVPDVAYVELMLLQIMEDEFDAVLEDGSAEEVARDVVQLWDEAAVGRTVMVLAFEEQAEKVKGKQVQAEEGAADDSDREDDDDDEGENGEDDAPTLLDVQQRPRKEVLEVDQDGFTIVKGHGQSHR</sequence>
<comment type="caution">
    <text evidence="5">The sequence shown here is derived from an EMBL/GenBank/DDBJ whole genome shotgun (WGS) entry which is preliminary data.</text>
</comment>
<dbReference type="GO" id="GO:0006364">
    <property type="term" value="P:rRNA processing"/>
    <property type="evidence" value="ECO:0007669"/>
    <property type="project" value="UniProtKB-KW"/>
</dbReference>
<accession>A0A401GA46</accession>
<dbReference type="InParanoid" id="A0A401GA46"/>
<dbReference type="PANTHER" id="PTHR21250">
    <property type="entry name" value="PRE-RRNA-PROCESSING PROTEIN TSR2 HOMOLOG"/>
    <property type="match status" value="1"/>
</dbReference>
<organism evidence="5 6">
    <name type="scientific">Sparassis crispa</name>
    <dbReference type="NCBI Taxonomy" id="139825"/>
    <lineage>
        <taxon>Eukaryota</taxon>
        <taxon>Fungi</taxon>
        <taxon>Dikarya</taxon>
        <taxon>Basidiomycota</taxon>
        <taxon>Agaricomycotina</taxon>
        <taxon>Agaricomycetes</taxon>
        <taxon>Polyporales</taxon>
        <taxon>Sparassidaceae</taxon>
        <taxon>Sparassis</taxon>
    </lineage>
</organism>
<dbReference type="GeneID" id="38775948"/>
<evidence type="ECO:0000256" key="4">
    <source>
        <dbReference type="SAM" id="SignalP"/>
    </source>
</evidence>
<dbReference type="AlphaFoldDB" id="A0A401GA46"/>
<dbReference type="STRING" id="139825.A0A401GA46"/>
<feature type="compositionally biased region" description="Acidic residues" evidence="3">
    <location>
        <begin position="124"/>
        <end position="146"/>
    </location>
</feature>
<evidence type="ECO:0008006" key="7">
    <source>
        <dbReference type="Google" id="ProtNLM"/>
    </source>
</evidence>
<proteinExistence type="inferred from homology"/>
<comment type="similarity">
    <text evidence="1">Belongs to the TSR2 family.</text>
</comment>
<dbReference type="EMBL" id="BFAD01000002">
    <property type="protein sequence ID" value="GBE79031.1"/>
    <property type="molecule type" value="Genomic_DNA"/>
</dbReference>
<dbReference type="OrthoDB" id="263560at2759"/>
<keyword evidence="6" id="KW-1185">Reference proteome</keyword>
<reference evidence="5 6" key="1">
    <citation type="journal article" date="2018" name="Sci. Rep.">
        <title>Genome sequence of the cauliflower mushroom Sparassis crispa (Hanabiratake) and its association with beneficial usage.</title>
        <authorList>
            <person name="Kiyama R."/>
            <person name="Furutani Y."/>
            <person name="Kawaguchi K."/>
            <person name="Nakanishi T."/>
        </authorList>
    </citation>
    <scope>NUCLEOTIDE SEQUENCE [LARGE SCALE GENOMIC DNA]</scope>
</reference>
<dbReference type="RefSeq" id="XP_027609944.1">
    <property type="nucleotide sequence ID" value="XM_027754143.1"/>
</dbReference>
<feature type="chain" id="PRO_5019025318" description="Pre-rRNA-processing protein" evidence="4">
    <location>
        <begin position="29"/>
        <end position="179"/>
    </location>
</feature>
<evidence type="ECO:0000313" key="5">
    <source>
        <dbReference type="EMBL" id="GBE79031.1"/>
    </source>
</evidence>
<dbReference type="InterPro" id="IPR019398">
    <property type="entry name" value="Pre-rRNA_process_TSR2"/>
</dbReference>
<evidence type="ECO:0000256" key="3">
    <source>
        <dbReference type="SAM" id="MobiDB-lite"/>
    </source>
</evidence>
<keyword evidence="2" id="KW-0698">rRNA processing</keyword>
<evidence type="ECO:0000256" key="2">
    <source>
        <dbReference type="ARBA" id="ARBA00022552"/>
    </source>
</evidence>
<evidence type="ECO:0000256" key="1">
    <source>
        <dbReference type="ARBA" id="ARBA00006524"/>
    </source>
</evidence>
<gene>
    <name evidence="5" type="ORF">SCP_0202280</name>
</gene>
<dbReference type="Pfam" id="PF10273">
    <property type="entry name" value="WGG"/>
    <property type="match status" value="1"/>
</dbReference>
<protein>
    <recommendedName>
        <fullName evidence="7">Pre-rRNA-processing protein</fullName>
    </recommendedName>
</protein>
<name>A0A401GA46_9APHY</name>
<dbReference type="FunCoup" id="A0A401GA46">
    <property type="interactions" value="342"/>
</dbReference>
<dbReference type="Proteomes" id="UP000287166">
    <property type="component" value="Unassembled WGS sequence"/>
</dbReference>
<feature type="signal peptide" evidence="4">
    <location>
        <begin position="1"/>
        <end position="28"/>
    </location>
</feature>
<evidence type="ECO:0000313" key="6">
    <source>
        <dbReference type="Proteomes" id="UP000287166"/>
    </source>
</evidence>